<proteinExistence type="predicted"/>
<dbReference type="AlphaFoldDB" id="A0A6M3IIX2"/>
<name>A0A6M3IIX2_9ZZZZ</name>
<sequence length="77" mass="8822">MYKIEKGIPIPHSQHPGGPPPKYPFDEMEIGDSFLIRCEDKDRKKTQASVLSSARRVALKQFITRGNSLGVRIWRIE</sequence>
<organism evidence="2">
    <name type="scientific">viral metagenome</name>
    <dbReference type="NCBI Taxonomy" id="1070528"/>
    <lineage>
        <taxon>unclassified sequences</taxon>
        <taxon>metagenomes</taxon>
        <taxon>organismal metagenomes</taxon>
    </lineage>
</organism>
<dbReference type="EMBL" id="MT141275">
    <property type="protein sequence ID" value="QJA57459.1"/>
    <property type="molecule type" value="Genomic_DNA"/>
</dbReference>
<dbReference type="InterPro" id="IPR055727">
    <property type="entry name" value="DUF7303"/>
</dbReference>
<evidence type="ECO:0000256" key="1">
    <source>
        <dbReference type="SAM" id="MobiDB-lite"/>
    </source>
</evidence>
<evidence type="ECO:0000313" key="2">
    <source>
        <dbReference type="EMBL" id="QJA57459.1"/>
    </source>
</evidence>
<accession>A0A6M3IIX2</accession>
<gene>
    <name evidence="2" type="ORF">MM415B01632_0007</name>
</gene>
<dbReference type="Pfam" id="PF23978">
    <property type="entry name" value="DUF7303"/>
    <property type="match status" value="1"/>
</dbReference>
<feature type="region of interest" description="Disordered" evidence="1">
    <location>
        <begin position="1"/>
        <end position="24"/>
    </location>
</feature>
<protein>
    <submittedName>
        <fullName evidence="2">Uncharacterized protein</fullName>
    </submittedName>
</protein>
<reference evidence="2" key="1">
    <citation type="submission" date="2020-03" db="EMBL/GenBank/DDBJ databases">
        <title>The deep terrestrial virosphere.</title>
        <authorList>
            <person name="Holmfeldt K."/>
            <person name="Nilsson E."/>
            <person name="Simone D."/>
            <person name="Lopez-Fernandez M."/>
            <person name="Wu X."/>
            <person name="de Brujin I."/>
            <person name="Lundin D."/>
            <person name="Andersson A."/>
            <person name="Bertilsson S."/>
            <person name="Dopson M."/>
        </authorList>
    </citation>
    <scope>NUCLEOTIDE SEQUENCE</scope>
    <source>
        <strain evidence="2">MM415B01632</strain>
    </source>
</reference>